<evidence type="ECO:0000256" key="1">
    <source>
        <dbReference type="SAM" id="MobiDB-lite"/>
    </source>
</evidence>
<evidence type="ECO:0000313" key="2">
    <source>
        <dbReference type="EMBL" id="RBP99719.1"/>
    </source>
</evidence>
<accession>A0A366KDR9</accession>
<gene>
    <name evidence="2" type="ORF">CRD59_01335</name>
</gene>
<dbReference type="EMBL" id="PDCH01000002">
    <property type="protein sequence ID" value="RBP99719.1"/>
    <property type="molecule type" value="Genomic_DNA"/>
</dbReference>
<proteinExistence type="predicted"/>
<name>A0A366KDR9_9BIFI</name>
<feature type="region of interest" description="Disordered" evidence="1">
    <location>
        <begin position="29"/>
        <end position="72"/>
    </location>
</feature>
<reference evidence="2 3" key="1">
    <citation type="submission" date="2017-10" db="EMBL/GenBank/DDBJ databases">
        <title>Bifidobacterium xylocopum sp. nov. and Bifidobacterium aemilianum sp. nov., from the carpenter bee (Xylocopa violacea) digestive tract.</title>
        <authorList>
            <person name="Alberoni D."/>
            <person name="Baffoni L."/>
            <person name="Di Gioia D."/>
            <person name="Gaggia F."/>
            <person name="Biavati B."/>
        </authorList>
    </citation>
    <scope>NUCLEOTIDE SEQUENCE [LARGE SCALE GENOMIC DNA]</scope>
    <source>
        <strain evidence="2 3">XV2</strain>
    </source>
</reference>
<dbReference type="Proteomes" id="UP000252345">
    <property type="component" value="Unassembled WGS sequence"/>
</dbReference>
<protein>
    <submittedName>
        <fullName evidence="2">Uncharacterized protein</fullName>
    </submittedName>
</protein>
<organism evidence="2 3">
    <name type="scientific">Bifidobacterium xylocopae</name>
    <dbReference type="NCBI Taxonomy" id="2493119"/>
    <lineage>
        <taxon>Bacteria</taxon>
        <taxon>Bacillati</taxon>
        <taxon>Actinomycetota</taxon>
        <taxon>Actinomycetes</taxon>
        <taxon>Bifidobacteriales</taxon>
        <taxon>Bifidobacteriaceae</taxon>
        <taxon>Bifidobacterium</taxon>
    </lineage>
</organism>
<comment type="caution">
    <text evidence="2">The sequence shown here is derived from an EMBL/GenBank/DDBJ whole genome shotgun (WGS) entry which is preliminary data.</text>
</comment>
<sequence length="72" mass="7562">MDIIVAPSSCGTVADDRLESRAAVHGTVRPCNDSEPMGLARADLSSGPPEPCPPFGRHRPVADANPDEAQRP</sequence>
<dbReference type="AlphaFoldDB" id="A0A366KDR9"/>
<evidence type="ECO:0000313" key="3">
    <source>
        <dbReference type="Proteomes" id="UP000252345"/>
    </source>
</evidence>
<keyword evidence="3" id="KW-1185">Reference proteome</keyword>